<dbReference type="InterPro" id="IPR013424">
    <property type="entry name" value="Ice-binding_C"/>
</dbReference>
<protein>
    <submittedName>
        <fullName evidence="3">Putative secreted protein with PEP-CTERM sorting signal</fullName>
    </submittedName>
</protein>
<evidence type="ECO:0000256" key="1">
    <source>
        <dbReference type="SAM" id="SignalP"/>
    </source>
</evidence>
<keyword evidence="1" id="KW-0732">Signal</keyword>
<dbReference type="Proteomes" id="UP000295765">
    <property type="component" value="Unassembled WGS sequence"/>
</dbReference>
<dbReference type="OrthoDB" id="259335at2"/>
<comment type="caution">
    <text evidence="3">The sequence shown here is derived from an EMBL/GenBank/DDBJ whole genome shotgun (WGS) entry which is preliminary data.</text>
</comment>
<name>A0A4R2LUR9_9GAMM</name>
<dbReference type="Pfam" id="PF07589">
    <property type="entry name" value="PEP-CTERM"/>
    <property type="match status" value="1"/>
</dbReference>
<reference evidence="3 4" key="1">
    <citation type="submission" date="2019-03" db="EMBL/GenBank/DDBJ databases">
        <title>Genomic Encyclopedia of Type Strains, Phase IV (KMG-IV): sequencing the most valuable type-strain genomes for metagenomic binning, comparative biology and taxonomic classification.</title>
        <authorList>
            <person name="Goeker M."/>
        </authorList>
    </citation>
    <scope>NUCLEOTIDE SEQUENCE [LARGE SCALE GENOMIC DNA]</scope>
    <source>
        <strain evidence="3 4">DSM 25287</strain>
    </source>
</reference>
<dbReference type="AlphaFoldDB" id="A0A4R2LUR9"/>
<feature type="signal peptide" evidence="1">
    <location>
        <begin position="1"/>
        <end position="25"/>
    </location>
</feature>
<gene>
    <name evidence="3" type="ORF">EV699_10154</name>
</gene>
<sequence length="383" mass="39755">MTASHLKLISAAALAVTLAPMASHASVFGTLGNFDVVNDTGSTAHGFEIDLEGLTSSDVTDTFGGPGRGFPTTVERYGSPTISDYGTGVRITYQSGITGGSWDVGTLSGAFNTPGESCWTGGGGNYPNIPCDHFGVGTSKNPTNTTYKWLVESSPGSLSLSPVIATVPAPTWTVTPAPPPPPGQPAPPPLVGALIPAPVVIPPPSPEAPDPQFGTPIWVKVFTTEYEHKVGLEDLVANSPLVPDENNGETEIEWQLMQFDPGNPNGGLNELNNEKEAGANAESVLRRYEFFKYIGVLSDDGAGEALCEDPTIGPACGPQSLFDPTLYGVGDFIGAQNAAVNLNGNPVIGPVVGVSEPETWALMLAGLGVVGRVGRRRSASSRK</sequence>
<evidence type="ECO:0000313" key="4">
    <source>
        <dbReference type="Proteomes" id="UP000295765"/>
    </source>
</evidence>
<evidence type="ECO:0000259" key="2">
    <source>
        <dbReference type="Pfam" id="PF07589"/>
    </source>
</evidence>
<dbReference type="EMBL" id="SLWY01000001">
    <property type="protein sequence ID" value="TCO83670.1"/>
    <property type="molecule type" value="Genomic_DNA"/>
</dbReference>
<keyword evidence="4" id="KW-1185">Reference proteome</keyword>
<organism evidence="3 4">
    <name type="scientific">Plasticicumulans lactativorans</name>
    <dbReference type="NCBI Taxonomy" id="1133106"/>
    <lineage>
        <taxon>Bacteria</taxon>
        <taxon>Pseudomonadati</taxon>
        <taxon>Pseudomonadota</taxon>
        <taxon>Gammaproteobacteria</taxon>
        <taxon>Candidatus Competibacteraceae</taxon>
        <taxon>Plasticicumulans</taxon>
    </lineage>
</organism>
<feature type="domain" description="Ice-binding protein C-terminal" evidence="2">
    <location>
        <begin position="354"/>
        <end position="377"/>
    </location>
</feature>
<accession>A0A4R2LUR9</accession>
<feature type="chain" id="PRO_5020242188" evidence="1">
    <location>
        <begin position="26"/>
        <end position="383"/>
    </location>
</feature>
<evidence type="ECO:0000313" key="3">
    <source>
        <dbReference type="EMBL" id="TCO83670.1"/>
    </source>
</evidence>
<proteinExistence type="predicted"/>
<dbReference type="RefSeq" id="WP_132537945.1">
    <property type="nucleotide sequence ID" value="NZ_SLWY01000001.1"/>
</dbReference>